<accession>A0ABT8E3E4</accession>
<sequence>MEVFPVIHTNFWDGVLAVPIVVILTQLVKLFTPLPRALIPTAALVIGLVLSIFYSHRQDLIAGIFMGFFYGYAAIGSYAASRNSWCAFKAKQRKKEHFR</sequence>
<keyword evidence="1" id="KW-0472">Membrane</keyword>
<organism evidence="2 3">
    <name type="scientific">Fictibacillus terranigra</name>
    <dbReference type="NCBI Taxonomy" id="3058424"/>
    <lineage>
        <taxon>Bacteria</taxon>
        <taxon>Bacillati</taxon>
        <taxon>Bacillota</taxon>
        <taxon>Bacilli</taxon>
        <taxon>Bacillales</taxon>
        <taxon>Fictibacillaceae</taxon>
        <taxon>Fictibacillus</taxon>
    </lineage>
</organism>
<keyword evidence="1" id="KW-0812">Transmembrane</keyword>
<dbReference type="EMBL" id="JAUHLN010000001">
    <property type="protein sequence ID" value="MDN4072417.1"/>
    <property type="molecule type" value="Genomic_DNA"/>
</dbReference>
<protein>
    <recommendedName>
        <fullName evidence="4">Holin</fullName>
    </recommendedName>
</protein>
<dbReference type="RefSeq" id="WP_290398533.1">
    <property type="nucleotide sequence ID" value="NZ_JAUHLN010000001.1"/>
</dbReference>
<keyword evidence="1" id="KW-1133">Transmembrane helix</keyword>
<keyword evidence="3" id="KW-1185">Reference proteome</keyword>
<dbReference type="Proteomes" id="UP001168694">
    <property type="component" value="Unassembled WGS sequence"/>
</dbReference>
<feature type="transmembrane region" description="Helical" evidence="1">
    <location>
        <begin position="37"/>
        <end position="54"/>
    </location>
</feature>
<reference evidence="2" key="1">
    <citation type="submission" date="2023-06" db="EMBL/GenBank/DDBJ databases">
        <title>Draft Genome Sequences of Representative Paenibacillus Polymyxa, Bacillus cereus, Fictibacillus sp., and Brevibacillus agri Strains Isolated from Amazonian Dark Earth.</title>
        <authorList>
            <person name="Pellegrinetti T.A."/>
            <person name="Cunha I.C.M."/>
            <person name="Chaves M.G."/>
            <person name="Freitas A.S."/>
            <person name="Silva A.V.R."/>
            <person name="Tsai S.M."/>
            <person name="Mendes L.W."/>
        </authorList>
    </citation>
    <scope>NUCLEOTIDE SEQUENCE</scope>
    <source>
        <strain evidence="2">CENA-BCM004</strain>
    </source>
</reference>
<feature type="transmembrane region" description="Helical" evidence="1">
    <location>
        <begin position="60"/>
        <end position="81"/>
    </location>
</feature>
<gene>
    <name evidence="2" type="ORF">QYF49_05155</name>
</gene>
<comment type="caution">
    <text evidence="2">The sequence shown here is derived from an EMBL/GenBank/DDBJ whole genome shotgun (WGS) entry which is preliminary data.</text>
</comment>
<proteinExistence type="predicted"/>
<feature type="transmembrane region" description="Helical" evidence="1">
    <location>
        <begin position="6"/>
        <end position="25"/>
    </location>
</feature>
<evidence type="ECO:0000313" key="2">
    <source>
        <dbReference type="EMBL" id="MDN4072417.1"/>
    </source>
</evidence>
<evidence type="ECO:0000313" key="3">
    <source>
        <dbReference type="Proteomes" id="UP001168694"/>
    </source>
</evidence>
<evidence type="ECO:0000256" key="1">
    <source>
        <dbReference type="SAM" id="Phobius"/>
    </source>
</evidence>
<name>A0ABT8E3E4_9BACL</name>
<evidence type="ECO:0008006" key="4">
    <source>
        <dbReference type="Google" id="ProtNLM"/>
    </source>
</evidence>